<dbReference type="Proteomes" id="UP001448614">
    <property type="component" value="Unassembled WGS sequence"/>
</dbReference>
<feature type="transmembrane region" description="Helical" evidence="2">
    <location>
        <begin position="94"/>
        <end position="123"/>
    </location>
</feature>
<accession>A0ABV0GRC3</accession>
<organism evidence="3 4">
    <name type="scientific">Paenarthrobacter nicotinovorans</name>
    <name type="common">Arthrobacter nicotinovorans</name>
    <dbReference type="NCBI Taxonomy" id="29320"/>
    <lineage>
        <taxon>Bacteria</taxon>
        <taxon>Bacillati</taxon>
        <taxon>Actinomycetota</taxon>
        <taxon>Actinomycetes</taxon>
        <taxon>Micrococcales</taxon>
        <taxon>Micrococcaceae</taxon>
        <taxon>Paenarthrobacter</taxon>
    </lineage>
</organism>
<feature type="compositionally biased region" description="Pro residues" evidence="1">
    <location>
        <begin position="13"/>
        <end position="22"/>
    </location>
</feature>
<protein>
    <submittedName>
        <fullName evidence="3">Uncharacterized protein</fullName>
    </submittedName>
</protein>
<keyword evidence="2" id="KW-0812">Transmembrane</keyword>
<reference evidence="3 4" key="1">
    <citation type="journal article" date="2024" name="Appl. Microbiol. Biotechnol.">
        <title>Biosynthetic gene clusters with biotechnological applications in novel Antarctic isolates from Actinomycetota.</title>
        <authorList>
            <person name="Bruna P."/>
            <person name="Nunez-Montero K."/>
            <person name="Contreras M.J."/>
            <person name="Leal K."/>
            <person name="Garcia M."/>
            <person name="Abanto M."/>
            <person name="Barrientos L."/>
        </authorList>
    </citation>
    <scope>NUCLEOTIDE SEQUENCE [LARGE SCALE GENOMIC DNA]</scope>
    <source>
        <strain evidence="3 4">Se16.17</strain>
    </source>
</reference>
<feature type="region of interest" description="Disordered" evidence="1">
    <location>
        <begin position="1"/>
        <end position="48"/>
    </location>
</feature>
<keyword evidence="2" id="KW-0472">Membrane</keyword>
<comment type="caution">
    <text evidence="3">The sequence shown here is derived from an EMBL/GenBank/DDBJ whole genome shotgun (WGS) entry which is preliminary data.</text>
</comment>
<gene>
    <name evidence="3" type="ORF">V3C41_08310</name>
</gene>
<dbReference type="EMBL" id="JBBMFV010000004">
    <property type="protein sequence ID" value="MEO3941066.1"/>
    <property type="molecule type" value="Genomic_DNA"/>
</dbReference>
<evidence type="ECO:0000256" key="1">
    <source>
        <dbReference type="SAM" id="MobiDB-lite"/>
    </source>
</evidence>
<feature type="transmembrane region" description="Helical" evidence="2">
    <location>
        <begin position="135"/>
        <end position="155"/>
    </location>
</feature>
<name>A0ABV0GRC3_PAENI</name>
<proteinExistence type="predicted"/>
<feature type="transmembrane region" description="Helical" evidence="2">
    <location>
        <begin position="62"/>
        <end position="82"/>
    </location>
</feature>
<evidence type="ECO:0000313" key="4">
    <source>
        <dbReference type="Proteomes" id="UP001448614"/>
    </source>
</evidence>
<dbReference type="RefSeq" id="WP_347782315.1">
    <property type="nucleotide sequence ID" value="NZ_JBBMFV010000004.1"/>
</dbReference>
<evidence type="ECO:0000313" key="3">
    <source>
        <dbReference type="EMBL" id="MEO3941066.1"/>
    </source>
</evidence>
<keyword evidence="2" id="KW-1133">Transmembrane helix</keyword>
<feature type="transmembrane region" description="Helical" evidence="2">
    <location>
        <begin position="175"/>
        <end position="194"/>
    </location>
</feature>
<sequence>MSDLHGGSAAEPPTNPLGPPRYPVVAKRHHPQATGQPLPQPGAPRPLTLRELPRERSGSTGLAPFSQLALAFAVLAPTWVSFQFSLMVGYDGLLSFIGLALSGLIIPPLAIMAAVVVGLPLRLIPAVNRWWSGNLRVYASLATITIGLMAAGFVMTVRQVGDLDGIAYDTVTPDPNLLCAGWLLAALLLVNASLPLRWSKKSRAA</sequence>
<evidence type="ECO:0000256" key="2">
    <source>
        <dbReference type="SAM" id="Phobius"/>
    </source>
</evidence>
<keyword evidence="4" id="KW-1185">Reference proteome</keyword>